<keyword evidence="3" id="KW-1185">Reference proteome</keyword>
<protein>
    <submittedName>
        <fullName evidence="2">Uncharacterized protein</fullName>
    </submittedName>
</protein>
<dbReference type="EMBL" id="CATQJL010000223">
    <property type="protein sequence ID" value="CAJ0599735.1"/>
    <property type="molecule type" value="Genomic_DNA"/>
</dbReference>
<sequence length="676" mass="77580">MQVRVPTDGFTYRTAPSLNHLPPPLIAPPAFPPLLNAWLNPSVTYTRVTVEDLLGTTAIIVPPVRSQLNTSSIFNPHYHCAPAFAQNVDSCQSATSSRFSSKTVVSQKPPAISFFNRVNTYCGKYPTSSFNEDRYENRSLDTSLVAFTTKRDFLNEENRKCHRDIAKMIWEAEDLYDNALKVIRQRRKQWRRERKRKLPRHNRQQPSSSSSSSSPIHTRVLNHSEDDNFLFEPDVIVNEILAHAQTEVERDDSFDKVPFIHLVKDRTKITIDSLNEENKANVEEDRLDLKNTEQTKQESITMYTFRGKEVTMADIADALFDMEKGLHEGTEYQIKMNKQALRNAVECMQQYIMEELKLVPADFVRVKIPIASCEASINLDGQIIDCKKTCSQGDLDYCMSRKKIKFEKRKYGVLACNDREVTADVIVRAIARLISKIYGRRPPFKIARPELVAFVARKKSRLLKMLKNAKGKVDSSTLKIASHHPKKPCRSIKRRIRPIFLLRKSSNLNALRLKTIKKKEEESSVIDQDTLSKEHENQHCEIAVSSSPTKIGKSVVKCRNLVLGRLERHMFRTTRNPLTPRSLRTASRRMSMIKGSPKKFRQALMRIVSPKKEEEITDEEKSADAVSKNLQRNPLTLADFLSYRGSQATATSSIFVRTVEKKAKKRNKKGWRKSWI</sequence>
<dbReference type="Proteomes" id="UP001176961">
    <property type="component" value="Unassembled WGS sequence"/>
</dbReference>
<proteinExistence type="predicted"/>
<comment type="caution">
    <text evidence="2">The sequence shown here is derived from an EMBL/GenBank/DDBJ whole genome shotgun (WGS) entry which is preliminary data.</text>
</comment>
<reference evidence="2" key="1">
    <citation type="submission" date="2023-07" db="EMBL/GenBank/DDBJ databases">
        <authorList>
            <consortium name="CYATHOMIX"/>
        </authorList>
    </citation>
    <scope>NUCLEOTIDE SEQUENCE</scope>
    <source>
        <strain evidence="2">N/A</strain>
    </source>
</reference>
<gene>
    <name evidence="2" type="ORF">CYNAS_LOCUS11718</name>
</gene>
<evidence type="ECO:0000313" key="3">
    <source>
        <dbReference type="Proteomes" id="UP001176961"/>
    </source>
</evidence>
<evidence type="ECO:0000256" key="1">
    <source>
        <dbReference type="SAM" id="MobiDB-lite"/>
    </source>
</evidence>
<evidence type="ECO:0000313" key="2">
    <source>
        <dbReference type="EMBL" id="CAJ0599735.1"/>
    </source>
</evidence>
<name>A0AA36M6Q3_CYLNA</name>
<dbReference type="AlphaFoldDB" id="A0AA36M6Q3"/>
<feature type="compositionally biased region" description="Basic residues" evidence="1">
    <location>
        <begin position="191"/>
        <end position="203"/>
    </location>
</feature>
<accession>A0AA36M6Q3</accession>
<organism evidence="2 3">
    <name type="scientific">Cylicocyclus nassatus</name>
    <name type="common">Nematode worm</name>
    <dbReference type="NCBI Taxonomy" id="53992"/>
    <lineage>
        <taxon>Eukaryota</taxon>
        <taxon>Metazoa</taxon>
        <taxon>Ecdysozoa</taxon>
        <taxon>Nematoda</taxon>
        <taxon>Chromadorea</taxon>
        <taxon>Rhabditida</taxon>
        <taxon>Rhabditina</taxon>
        <taxon>Rhabditomorpha</taxon>
        <taxon>Strongyloidea</taxon>
        <taxon>Strongylidae</taxon>
        <taxon>Cylicocyclus</taxon>
    </lineage>
</organism>
<feature type="region of interest" description="Disordered" evidence="1">
    <location>
        <begin position="191"/>
        <end position="219"/>
    </location>
</feature>